<keyword evidence="1" id="KW-0067">ATP-binding</keyword>
<keyword evidence="2" id="KW-1185">Reference proteome</keyword>
<dbReference type="Pfam" id="PF13589">
    <property type="entry name" value="HATPase_c_3"/>
    <property type="match status" value="1"/>
</dbReference>
<evidence type="ECO:0000313" key="2">
    <source>
        <dbReference type="Proteomes" id="UP001596150"/>
    </source>
</evidence>
<keyword evidence="1" id="KW-0547">Nucleotide-binding</keyword>
<name>A0ABW0Q0D1_9HYPH</name>
<dbReference type="Proteomes" id="UP001596150">
    <property type="component" value="Unassembled WGS sequence"/>
</dbReference>
<evidence type="ECO:0000313" key="1">
    <source>
        <dbReference type="EMBL" id="MFC5518051.1"/>
    </source>
</evidence>
<reference evidence="2" key="1">
    <citation type="journal article" date="2019" name="Int. J. Syst. Evol. Microbiol.">
        <title>The Global Catalogue of Microorganisms (GCM) 10K type strain sequencing project: providing services to taxonomists for standard genome sequencing and annotation.</title>
        <authorList>
            <consortium name="The Broad Institute Genomics Platform"/>
            <consortium name="The Broad Institute Genome Sequencing Center for Infectious Disease"/>
            <person name="Wu L."/>
            <person name="Ma J."/>
        </authorList>
    </citation>
    <scope>NUCLEOTIDE SEQUENCE [LARGE SCALE GENOMIC DNA]</scope>
    <source>
        <strain evidence="2">KACC 12633</strain>
    </source>
</reference>
<protein>
    <submittedName>
        <fullName evidence="1">ATP-binding protein</fullName>
    </submittedName>
</protein>
<dbReference type="RefSeq" id="WP_266343774.1">
    <property type="nucleotide sequence ID" value="NZ_JAPKNH010000003.1"/>
</dbReference>
<comment type="caution">
    <text evidence="1">The sequence shown here is derived from an EMBL/GenBank/DDBJ whole genome shotgun (WGS) entry which is preliminary data.</text>
</comment>
<accession>A0ABW0Q0D1</accession>
<proteinExistence type="predicted"/>
<organism evidence="1 2">
    <name type="scientific">Kaistia terrae</name>
    <dbReference type="NCBI Taxonomy" id="537017"/>
    <lineage>
        <taxon>Bacteria</taxon>
        <taxon>Pseudomonadati</taxon>
        <taxon>Pseudomonadota</taxon>
        <taxon>Alphaproteobacteria</taxon>
        <taxon>Hyphomicrobiales</taxon>
        <taxon>Kaistiaceae</taxon>
        <taxon>Kaistia</taxon>
    </lineage>
</organism>
<gene>
    <name evidence="1" type="ORF">ACFPP9_19890</name>
</gene>
<dbReference type="InterPro" id="IPR036890">
    <property type="entry name" value="HATPase_C_sf"/>
</dbReference>
<dbReference type="GO" id="GO:0005524">
    <property type="term" value="F:ATP binding"/>
    <property type="evidence" value="ECO:0007669"/>
    <property type="project" value="UniProtKB-KW"/>
</dbReference>
<sequence length="493" mass="55382">MGQRELKFLTNPPDAASLMTSARSFGNYDLSSALADLIDNSITAKARTVRVYCLYSNVDPIVRIVDDGHGMAATELEVAMRPASTNPLSQRSPDDLGRFGWGMKSASFSQCKKLTVITRRNGKLSAAIWDLDDIDKWKMGILSGREIEKLIDPHLQDRDGTQIIWNKCDRLSEEGSLTEQDFNRLIVQARNQLSLTFHRFLSGEVRGRRLSIFVNGTPIEPYDPFYASNLATQMLGSEEIRQGKSARIRIRPYILPHYSKLALADYDRLSGVEGLLRNQGFYVYRQHRLIIKGTWFGLVKHGELSQLVRIAIDVPNSLDSMWKVSVDKSDAQLPAALRYRLQQIVGSIRGKSAKVIRSKGAKVATGCKISVWNRHVRDGEIRYLINRHHPVIKTLLDTEKPSLSLMQAALQTIEQSMPVHNLGQDLGADASKVNQISSDPRTIIEQLEIALPPMLLEAGGLMDKLTKELRRTEPFAQSWALVESHLQAKGWIN</sequence>
<dbReference type="Gene3D" id="3.30.565.10">
    <property type="entry name" value="Histidine kinase-like ATPase, C-terminal domain"/>
    <property type="match status" value="1"/>
</dbReference>
<dbReference type="EMBL" id="JBHSML010000013">
    <property type="protein sequence ID" value="MFC5518051.1"/>
    <property type="molecule type" value="Genomic_DNA"/>
</dbReference>
<dbReference type="SUPFAM" id="SSF55874">
    <property type="entry name" value="ATPase domain of HSP90 chaperone/DNA topoisomerase II/histidine kinase"/>
    <property type="match status" value="1"/>
</dbReference>